<keyword evidence="2" id="KW-1133">Transmembrane helix</keyword>
<dbReference type="InterPro" id="IPR009936">
    <property type="entry name" value="DUF1468"/>
</dbReference>
<accession>A0A286GGV9</accession>
<evidence type="ECO:0000259" key="3">
    <source>
        <dbReference type="Pfam" id="PF07331"/>
    </source>
</evidence>
<keyword evidence="5" id="KW-1185">Reference proteome</keyword>
<feature type="region of interest" description="Disordered" evidence="1">
    <location>
        <begin position="1"/>
        <end position="31"/>
    </location>
</feature>
<feature type="transmembrane region" description="Helical" evidence="2">
    <location>
        <begin position="36"/>
        <end position="55"/>
    </location>
</feature>
<dbReference type="AlphaFoldDB" id="A0A286GGV9"/>
<name>A0A286GGV9_9ACTN</name>
<keyword evidence="2" id="KW-0472">Membrane</keyword>
<sequence>MSAAESRHTTSPARTEEIGMADPAPQAPSRRSSTGAVADVVLGLLLLALFGWAFLEAADWSFKAAIFPRIVTGLGFSVAFLQVVQSLLRLAGGRRAAGARTPVTSPAGPIEPVPAESVPQAAGTTAEDDANEDDVEYVFQTAGARRWTEAIAWVTGFFVLLYVAGLFVTAPLFSVLYLRFAGKRSWTFCAIYAVTIGAVLYAAFELALGIPVPPGLFLD</sequence>
<evidence type="ECO:0000256" key="2">
    <source>
        <dbReference type="SAM" id="Phobius"/>
    </source>
</evidence>
<evidence type="ECO:0000313" key="4">
    <source>
        <dbReference type="EMBL" id="SOD94767.1"/>
    </source>
</evidence>
<proteinExistence type="predicted"/>
<feature type="transmembrane region" description="Helical" evidence="2">
    <location>
        <begin position="190"/>
        <end position="210"/>
    </location>
</feature>
<organism evidence="4 5">
    <name type="scientific">Blastococcus haudaquaticus</name>
    <dbReference type="NCBI Taxonomy" id="1938745"/>
    <lineage>
        <taxon>Bacteria</taxon>
        <taxon>Bacillati</taxon>
        <taxon>Actinomycetota</taxon>
        <taxon>Actinomycetes</taxon>
        <taxon>Geodermatophilales</taxon>
        <taxon>Geodermatophilaceae</taxon>
        <taxon>Blastococcus</taxon>
    </lineage>
</organism>
<feature type="domain" description="DUF1468" evidence="3">
    <location>
        <begin position="41"/>
        <end position="213"/>
    </location>
</feature>
<dbReference type="EMBL" id="OCNK01000001">
    <property type="protein sequence ID" value="SOD94767.1"/>
    <property type="molecule type" value="Genomic_DNA"/>
</dbReference>
<feature type="transmembrane region" description="Helical" evidence="2">
    <location>
        <begin position="67"/>
        <end position="88"/>
    </location>
</feature>
<gene>
    <name evidence="4" type="ORF">SAMN06272739_0986</name>
</gene>
<dbReference type="Pfam" id="PF07331">
    <property type="entry name" value="TctB"/>
    <property type="match status" value="1"/>
</dbReference>
<reference evidence="5" key="1">
    <citation type="submission" date="2017-09" db="EMBL/GenBank/DDBJ databases">
        <authorList>
            <person name="Varghese N."/>
            <person name="Submissions S."/>
        </authorList>
    </citation>
    <scope>NUCLEOTIDE SEQUENCE [LARGE SCALE GENOMIC DNA]</scope>
    <source>
        <strain evidence="5">DSM 44270</strain>
    </source>
</reference>
<feature type="region of interest" description="Disordered" evidence="1">
    <location>
        <begin position="98"/>
        <end position="126"/>
    </location>
</feature>
<evidence type="ECO:0000313" key="5">
    <source>
        <dbReference type="Proteomes" id="UP000219482"/>
    </source>
</evidence>
<dbReference type="Proteomes" id="UP000219482">
    <property type="component" value="Unassembled WGS sequence"/>
</dbReference>
<feature type="transmembrane region" description="Helical" evidence="2">
    <location>
        <begin position="150"/>
        <end position="178"/>
    </location>
</feature>
<keyword evidence="2" id="KW-0812">Transmembrane</keyword>
<evidence type="ECO:0000256" key="1">
    <source>
        <dbReference type="SAM" id="MobiDB-lite"/>
    </source>
</evidence>
<protein>
    <submittedName>
        <fullName evidence="4">Tripartite tricarboxylate transporter TctB family protein</fullName>
    </submittedName>
</protein>